<evidence type="ECO:0000256" key="1">
    <source>
        <dbReference type="SAM" id="MobiDB-lite"/>
    </source>
</evidence>
<dbReference type="Proteomes" id="UP000805614">
    <property type="component" value="Unassembled WGS sequence"/>
</dbReference>
<keyword evidence="3" id="KW-1185">Reference proteome</keyword>
<feature type="compositionally biased region" description="Low complexity" evidence="1">
    <location>
        <begin position="174"/>
        <end position="187"/>
    </location>
</feature>
<evidence type="ECO:0000313" key="3">
    <source>
        <dbReference type="Proteomes" id="UP000805614"/>
    </source>
</evidence>
<evidence type="ECO:0000313" key="2">
    <source>
        <dbReference type="EMBL" id="MBC6468310.1"/>
    </source>
</evidence>
<dbReference type="EMBL" id="JABVEC010000018">
    <property type="protein sequence ID" value="MBC6468310.1"/>
    <property type="molecule type" value="Genomic_DNA"/>
</dbReference>
<dbReference type="RefSeq" id="WP_187245323.1">
    <property type="nucleotide sequence ID" value="NZ_BAAAOK010000015.1"/>
</dbReference>
<reference evidence="2 3" key="1">
    <citation type="submission" date="2020-06" db="EMBL/GenBank/DDBJ databases">
        <title>Actinomadura xiongansis sp. nov., isolated from soil of Baiyangdian.</title>
        <authorList>
            <person name="Zhang X."/>
        </authorList>
    </citation>
    <scope>NUCLEOTIDE SEQUENCE [LARGE SCALE GENOMIC DNA]</scope>
    <source>
        <strain evidence="2 3">HBUM206468</strain>
    </source>
</reference>
<accession>A0ABR7LV26</accession>
<gene>
    <name evidence="2" type="ORF">HKK74_22845</name>
</gene>
<organism evidence="2 3">
    <name type="scientific">Actinomadura alba</name>
    <dbReference type="NCBI Taxonomy" id="406431"/>
    <lineage>
        <taxon>Bacteria</taxon>
        <taxon>Bacillati</taxon>
        <taxon>Actinomycetota</taxon>
        <taxon>Actinomycetes</taxon>
        <taxon>Streptosporangiales</taxon>
        <taxon>Thermomonosporaceae</taxon>
        <taxon>Actinomadura</taxon>
    </lineage>
</organism>
<feature type="region of interest" description="Disordered" evidence="1">
    <location>
        <begin position="174"/>
        <end position="195"/>
    </location>
</feature>
<comment type="caution">
    <text evidence="2">The sequence shown here is derived from an EMBL/GenBank/DDBJ whole genome shotgun (WGS) entry which is preliminary data.</text>
</comment>
<sequence length="195" mass="20541">MKSDSHEGKTITYGPVPTRVSWHQFVLAEVGHYPSAPVGDPCNGLITPSPPCGAVIYTGIADGNVAVEVQVHQQEPPPGVPPLEEWEDIAEVTVQAPTGQLMVCALMDDGPSLPPVTASGAGAYRVRVHARGRDIAYDAALLDEIVEDYLIQVWPAPSASEVIHKQTDACGAGLRRSAARNAARMAGKSSSPTPD</sequence>
<name>A0ABR7LV26_9ACTN</name>
<protein>
    <submittedName>
        <fullName evidence="2">Uncharacterized protein</fullName>
    </submittedName>
</protein>
<proteinExistence type="predicted"/>